<evidence type="ECO:0000256" key="4">
    <source>
        <dbReference type="SAM" id="MobiDB-lite"/>
    </source>
</evidence>
<dbReference type="Proteomes" id="UP001497623">
    <property type="component" value="Unassembled WGS sequence"/>
</dbReference>
<dbReference type="PROSITE" id="PS50297">
    <property type="entry name" value="ANK_REP_REGION"/>
    <property type="match status" value="2"/>
</dbReference>
<evidence type="ECO:0000256" key="1">
    <source>
        <dbReference type="ARBA" id="ARBA00022737"/>
    </source>
</evidence>
<feature type="region of interest" description="Disordered" evidence="4">
    <location>
        <begin position="73"/>
        <end position="92"/>
    </location>
</feature>
<dbReference type="Pfam" id="PF13637">
    <property type="entry name" value="Ank_4"/>
    <property type="match status" value="1"/>
</dbReference>
<protein>
    <submittedName>
        <fullName evidence="5">Uncharacterized protein</fullName>
    </submittedName>
</protein>
<dbReference type="InterPro" id="IPR036770">
    <property type="entry name" value="Ankyrin_rpt-contain_sf"/>
</dbReference>
<dbReference type="InterPro" id="IPR002110">
    <property type="entry name" value="Ankyrin_rpt"/>
</dbReference>
<sequence>MLLSKGCHVQPTTTAHGDTPLHLAATDGRIQLGKLLLDYGHPMQVTNNAGETPADQAQKFGQVDFYHWATKQGGGGGGQDLNTKPGQVGTRQEHELKVQKLIDRIISEPERALNNIRSGYYDVHSQDMQGHTALHHASAAGNLSTVQDLIDFGCYISPVTLSGQTPADLARERGHNHVYNFLSEKVRQSTHMDWSKSCQNYYNLLESITIAGRSENAITERTDLEVQEDMFRDIKNMSDLISQGTPLSPPGSMPTELILSASNSNSPRILEFLLCTGAPLLGIQGRQSALEMTWLKPIVTTKEAVLITRQVEMNLCHELQMISREEKADSLLIEGINSLLEQLGADRHLKNELQKLIPGQEKMIHQSVKDSGYTCLYSILHFSNFPEKIRELHDLSSKFSKVKPWRASWRISNQSYGANVHLLVRSCHHGLTNVSWWLWRSGVNTSMADDHDQLPLLAAISNQHWDTVKYLIGFMNCNPFVNSPREVAPFKLIQQRQSQLSQEILQKMVMVEFNCLFDMVMGETRDPVKNLKRKKMCLLLAYIYVI</sequence>
<evidence type="ECO:0000313" key="5">
    <source>
        <dbReference type="EMBL" id="CAL4083974.1"/>
    </source>
</evidence>
<keyword evidence="1" id="KW-0677">Repeat</keyword>
<feature type="non-terminal residue" evidence="5">
    <location>
        <position position="546"/>
    </location>
</feature>
<dbReference type="Gene3D" id="1.25.40.20">
    <property type="entry name" value="Ankyrin repeat-containing domain"/>
    <property type="match status" value="3"/>
</dbReference>
<proteinExistence type="predicted"/>
<keyword evidence="2 3" id="KW-0040">ANK repeat</keyword>
<dbReference type="SMART" id="SM00248">
    <property type="entry name" value="ANK"/>
    <property type="match status" value="4"/>
</dbReference>
<dbReference type="SUPFAM" id="SSF48403">
    <property type="entry name" value="Ankyrin repeat"/>
    <property type="match status" value="2"/>
</dbReference>
<dbReference type="PANTHER" id="PTHR24201:SF2">
    <property type="entry name" value="ANKYRIN REPEAT DOMAIN-CONTAINING PROTEIN 42"/>
    <property type="match status" value="1"/>
</dbReference>
<dbReference type="PANTHER" id="PTHR24201">
    <property type="entry name" value="ANK_REP_REGION DOMAIN-CONTAINING PROTEIN"/>
    <property type="match status" value="1"/>
</dbReference>
<evidence type="ECO:0000256" key="3">
    <source>
        <dbReference type="PROSITE-ProRule" id="PRU00023"/>
    </source>
</evidence>
<reference evidence="5 6" key="1">
    <citation type="submission" date="2024-05" db="EMBL/GenBank/DDBJ databases">
        <authorList>
            <person name="Wallberg A."/>
        </authorList>
    </citation>
    <scope>NUCLEOTIDE SEQUENCE [LARGE SCALE GENOMIC DNA]</scope>
</reference>
<gene>
    <name evidence="5" type="ORF">MNOR_LOCUS12282</name>
</gene>
<dbReference type="PROSITE" id="PS50088">
    <property type="entry name" value="ANK_REPEAT"/>
    <property type="match status" value="2"/>
</dbReference>
<feature type="repeat" description="ANK" evidence="3">
    <location>
        <begin position="129"/>
        <end position="161"/>
    </location>
</feature>
<evidence type="ECO:0000256" key="2">
    <source>
        <dbReference type="ARBA" id="ARBA00023043"/>
    </source>
</evidence>
<comment type="caution">
    <text evidence="5">The sequence shown here is derived from an EMBL/GenBank/DDBJ whole genome shotgun (WGS) entry which is preliminary data.</text>
</comment>
<keyword evidence="6" id="KW-1185">Reference proteome</keyword>
<feature type="repeat" description="ANK" evidence="3">
    <location>
        <begin position="16"/>
        <end position="48"/>
    </location>
</feature>
<dbReference type="InterPro" id="IPR050776">
    <property type="entry name" value="Ank_Repeat/CDKN_Inhibitor"/>
</dbReference>
<evidence type="ECO:0000313" key="6">
    <source>
        <dbReference type="Proteomes" id="UP001497623"/>
    </source>
</evidence>
<organism evidence="5 6">
    <name type="scientific">Meganyctiphanes norvegica</name>
    <name type="common">Northern krill</name>
    <name type="synonym">Thysanopoda norvegica</name>
    <dbReference type="NCBI Taxonomy" id="48144"/>
    <lineage>
        <taxon>Eukaryota</taxon>
        <taxon>Metazoa</taxon>
        <taxon>Ecdysozoa</taxon>
        <taxon>Arthropoda</taxon>
        <taxon>Crustacea</taxon>
        <taxon>Multicrustacea</taxon>
        <taxon>Malacostraca</taxon>
        <taxon>Eumalacostraca</taxon>
        <taxon>Eucarida</taxon>
        <taxon>Euphausiacea</taxon>
        <taxon>Euphausiidae</taxon>
        <taxon>Meganyctiphanes</taxon>
    </lineage>
</organism>
<accession>A0AAV2QFZ8</accession>
<dbReference type="Pfam" id="PF00023">
    <property type="entry name" value="Ank"/>
    <property type="match status" value="1"/>
</dbReference>
<dbReference type="EMBL" id="CAXKWB010006701">
    <property type="protein sequence ID" value="CAL4083974.1"/>
    <property type="molecule type" value="Genomic_DNA"/>
</dbReference>
<dbReference type="AlphaFoldDB" id="A0AAV2QFZ8"/>
<name>A0AAV2QFZ8_MEGNR</name>